<dbReference type="Pfam" id="PF13188">
    <property type="entry name" value="PAS_8"/>
    <property type="match status" value="1"/>
</dbReference>
<evidence type="ECO:0000313" key="13">
    <source>
        <dbReference type="Proteomes" id="UP000649739"/>
    </source>
</evidence>
<evidence type="ECO:0000256" key="3">
    <source>
        <dbReference type="ARBA" id="ARBA00012438"/>
    </source>
</evidence>
<dbReference type="InterPro" id="IPR035965">
    <property type="entry name" value="PAS-like_dom_sf"/>
</dbReference>
<dbReference type="Gene3D" id="3.30.565.10">
    <property type="entry name" value="Histidine kinase-like ATPase, C-terminal domain"/>
    <property type="match status" value="1"/>
</dbReference>
<dbReference type="Gene3D" id="3.30.450.20">
    <property type="entry name" value="PAS domain"/>
    <property type="match status" value="2"/>
</dbReference>
<dbReference type="InterPro" id="IPR000700">
    <property type="entry name" value="PAS-assoc_C"/>
</dbReference>
<dbReference type="PROSITE" id="PS50113">
    <property type="entry name" value="PAC"/>
    <property type="match status" value="1"/>
</dbReference>
<comment type="caution">
    <text evidence="12">The sequence shown here is derived from an EMBL/GenBank/DDBJ whole genome shotgun (WGS) entry which is preliminary data.</text>
</comment>
<keyword evidence="6" id="KW-0902">Two-component regulatory system</keyword>
<dbReference type="SMART" id="SM00388">
    <property type="entry name" value="HisKA"/>
    <property type="match status" value="1"/>
</dbReference>
<dbReference type="SMART" id="SM00387">
    <property type="entry name" value="HATPase_c"/>
    <property type="match status" value="1"/>
</dbReference>
<dbReference type="SUPFAM" id="SSF55785">
    <property type="entry name" value="PYP-like sensor domain (PAS domain)"/>
    <property type="match status" value="2"/>
</dbReference>
<dbReference type="InterPro" id="IPR003661">
    <property type="entry name" value="HisK_dim/P_dom"/>
</dbReference>
<dbReference type="InterPro" id="IPR000014">
    <property type="entry name" value="PAS"/>
</dbReference>
<keyword evidence="5 12" id="KW-0418">Kinase</keyword>
<dbReference type="CDD" id="cd00082">
    <property type="entry name" value="HisKA"/>
    <property type="match status" value="1"/>
</dbReference>
<comment type="subcellular location">
    <subcellularLocation>
        <location evidence="2">Cell membrane</location>
    </subcellularLocation>
</comment>
<dbReference type="InterPro" id="IPR004358">
    <property type="entry name" value="Sig_transdc_His_kin-like_C"/>
</dbReference>
<feature type="domain" description="PAC" evidence="11">
    <location>
        <begin position="83"/>
        <end position="134"/>
    </location>
</feature>
<dbReference type="PRINTS" id="PR00344">
    <property type="entry name" value="BCTRLSENSOR"/>
</dbReference>
<dbReference type="Pfam" id="PF00072">
    <property type="entry name" value="Response_reg"/>
    <property type="match status" value="1"/>
</dbReference>
<dbReference type="GO" id="GO:0005886">
    <property type="term" value="C:plasma membrane"/>
    <property type="evidence" value="ECO:0007669"/>
    <property type="project" value="UniProtKB-SubCell"/>
</dbReference>
<feature type="modified residue" description="4-aspartylphosphate" evidence="7">
    <location>
        <position position="561"/>
    </location>
</feature>
<reference evidence="12" key="1">
    <citation type="journal article" date="2014" name="Int. J. Syst. Evol. Microbiol.">
        <title>Complete genome sequence of Corynebacterium casei LMG S-19264T (=DSM 44701T), isolated from a smear-ripened cheese.</title>
        <authorList>
            <consortium name="US DOE Joint Genome Institute (JGI-PGF)"/>
            <person name="Walter F."/>
            <person name="Albersmeier A."/>
            <person name="Kalinowski J."/>
            <person name="Ruckert C."/>
        </authorList>
    </citation>
    <scope>NUCLEOTIDE SEQUENCE</scope>
    <source>
        <strain evidence="12">JCM 3090</strain>
    </source>
</reference>
<dbReference type="CDD" id="cd00130">
    <property type="entry name" value="PAS"/>
    <property type="match status" value="2"/>
</dbReference>
<protein>
    <recommendedName>
        <fullName evidence="3">histidine kinase</fullName>
        <ecNumber evidence="3">2.7.13.3</ecNumber>
    </recommendedName>
</protein>
<dbReference type="PROSITE" id="PS50112">
    <property type="entry name" value="PAS"/>
    <property type="match status" value="2"/>
</dbReference>
<evidence type="ECO:0000256" key="6">
    <source>
        <dbReference type="ARBA" id="ARBA00023012"/>
    </source>
</evidence>
<name>A0A8J3BBR4_9ACTN</name>
<feature type="domain" description="PAS" evidence="10">
    <location>
        <begin position="10"/>
        <end position="65"/>
    </location>
</feature>
<evidence type="ECO:0000256" key="1">
    <source>
        <dbReference type="ARBA" id="ARBA00000085"/>
    </source>
</evidence>
<evidence type="ECO:0000313" key="12">
    <source>
        <dbReference type="EMBL" id="GGK02239.1"/>
    </source>
</evidence>
<dbReference type="InterPro" id="IPR036890">
    <property type="entry name" value="HATPase_C_sf"/>
</dbReference>
<gene>
    <name evidence="12" type="ORF">GCM10010123_35270</name>
</gene>
<dbReference type="Gene3D" id="3.40.50.2300">
    <property type="match status" value="1"/>
</dbReference>
<dbReference type="PROSITE" id="PS50110">
    <property type="entry name" value="RESPONSE_REGULATORY"/>
    <property type="match status" value="1"/>
</dbReference>
<keyword evidence="5 12" id="KW-0808">Transferase</keyword>
<feature type="domain" description="PAS" evidence="10">
    <location>
        <begin position="128"/>
        <end position="180"/>
    </location>
</feature>
<reference evidence="12" key="2">
    <citation type="submission" date="2020-09" db="EMBL/GenBank/DDBJ databases">
        <authorList>
            <person name="Sun Q."/>
            <person name="Ohkuma M."/>
        </authorList>
    </citation>
    <scope>NUCLEOTIDE SEQUENCE</scope>
    <source>
        <strain evidence="12">JCM 3090</strain>
    </source>
</reference>
<feature type="domain" description="Response regulatory" evidence="9">
    <location>
        <begin position="510"/>
        <end position="626"/>
    </location>
</feature>
<dbReference type="GO" id="GO:0000155">
    <property type="term" value="F:phosphorelay sensor kinase activity"/>
    <property type="evidence" value="ECO:0007669"/>
    <property type="project" value="InterPro"/>
</dbReference>
<dbReference type="SUPFAM" id="SSF47384">
    <property type="entry name" value="Homodimeric domain of signal transducing histidine kinase"/>
    <property type="match status" value="1"/>
</dbReference>
<dbReference type="InterPro" id="IPR036097">
    <property type="entry name" value="HisK_dim/P_sf"/>
</dbReference>
<dbReference type="SMART" id="SM00091">
    <property type="entry name" value="PAS"/>
    <property type="match status" value="2"/>
</dbReference>
<evidence type="ECO:0000256" key="5">
    <source>
        <dbReference type="ARBA" id="ARBA00022777"/>
    </source>
</evidence>
<accession>A0A8J3BBR4</accession>
<dbReference type="SUPFAM" id="SSF55874">
    <property type="entry name" value="ATPase domain of HSP90 chaperone/DNA topoisomerase II/histidine kinase"/>
    <property type="match status" value="1"/>
</dbReference>
<dbReference type="InterPro" id="IPR001789">
    <property type="entry name" value="Sig_transdc_resp-reg_receiver"/>
</dbReference>
<dbReference type="InterPro" id="IPR011006">
    <property type="entry name" value="CheY-like_superfamily"/>
</dbReference>
<evidence type="ECO:0000259" key="8">
    <source>
        <dbReference type="PROSITE" id="PS50109"/>
    </source>
</evidence>
<keyword evidence="4 7" id="KW-0597">Phosphoprotein</keyword>
<feature type="domain" description="Histidine kinase" evidence="8">
    <location>
        <begin position="269"/>
        <end position="493"/>
    </location>
</feature>
<dbReference type="EC" id="2.7.13.3" evidence="3"/>
<dbReference type="SMART" id="SM00448">
    <property type="entry name" value="REC"/>
    <property type="match status" value="1"/>
</dbReference>
<evidence type="ECO:0000259" key="9">
    <source>
        <dbReference type="PROSITE" id="PS50110"/>
    </source>
</evidence>
<dbReference type="EMBL" id="BMQB01000008">
    <property type="protein sequence ID" value="GGK02239.1"/>
    <property type="molecule type" value="Genomic_DNA"/>
</dbReference>
<dbReference type="InterPro" id="IPR005467">
    <property type="entry name" value="His_kinase_dom"/>
</dbReference>
<dbReference type="PANTHER" id="PTHR43065">
    <property type="entry name" value="SENSOR HISTIDINE KINASE"/>
    <property type="match status" value="1"/>
</dbReference>
<dbReference type="NCBIfam" id="TIGR00229">
    <property type="entry name" value="sensory_box"/>
    <property type="match status" value="2"/>
</dbReference>
<organism evidence="12 13">
    <name type="scientific">Pilimelia anulata</name>
    <dbReference type="NCBI Taxonomy" id="53371"/>
    <lineage>
        <taxon>Bacteria</taxon>
        <taxon>Bacillati</taxon>
        <taxon>Actinomycetota</taxon>
        <taxon>Actinomycetes</taxon>
        <taxon>Micromonosporales</taxon>
        <taxon>Micromonosporaceae</taxon>
        <taxon>Pilimelia</taxon>
    </lineage>
</organism>
<dbReference type="RefSeq" id="WP_189171284.1">
    <property type="nucleotide sequence ID" value="NZ_BMQB01000008.1"/>
</dbReference>
<evidence type="ECO:0000259" key="10">
    <source>
        <dbReference type="PROSITE" id="PS50112"/>
    </source>
</evidence>
<proteinExistence type="predicted"/>
<dbReference type="Proteomes" id="UP000649739">
    <property type="component" value="Unassembled WGS sequence"/>
</dbReference>
<dbReference type="Pfam" id="PF02518">
    <property type="entry name" value="HATPase_c"/>
    <property type="match status" value="1"/>
</dbReference>
<evidence type="ECO:0000256" key="7">
    <source>
        <dbReference type="PROSITE-ProRule" id="PRU00169"/>
    </source>
</evidence>
<comment type="catalytic activity">
    <reaction evidence="1">
        <text>ATP + protein L-histidine = ADP + protein N-phospho-L-histidine.</text>
        <dbReference type="EC" id="2.7.13.3"/>
    </reaction>
</comment>
<dbReference type="PROSITE" id="PS50109">
    <property type="entry name" value="HIS_KIN"/>
    <property type="match status" value="1"/>
</dbReference>
<evidence type="ECO:0000256" key="4">
    <source>
        <dbReference type="ARBA" id="ARBA00022553"/>
    </source>
</evidence>
<dbReference type="PANTHER" id="PTHR43065:SF42">
    <property type="entry name" value="TWO-COMPONENT SENSOR PPRA"/>
    <property type="match status" value="1"/>
</dbReference>
<dbReference type="InterPro" id="IPR013656">
    <property type="entry name" value="PAS_4"/>
</dbReference>
<evidence type="ECO:0000256" key="2">
    <source>
        <dbReference type="ARBA" id="ARBA00004236"/>
    </source>
</evidence>
<dbReference type="SUPFAM" id="SSF52172">
    <property type="entry name" value="CheY-like"/>
    <property type="match status" value="1"/>
</dbReference>
<sequence length="630" mass="67123">MPAPEPDPADRELLASIVRSSHDAIVALSLDLTILSWNPGAERLYGYRAHEVIGRSADVLVPADQRADIGELVRRVAGGARIDRFRARFSRRDRHLTVSLAVSPLTDSRGTIVGVTTIARDISDSERAEARLSAVLDAAPDAIIAVDRRGRVVLANSRAERLFDRPLPDLLDRDVDTLVPGGLVGGEADAPVVSRAIRRDGGAVPVELTLSVTDTDEGPLRCAALRDITDRLRARAEEQRLRAIAERDRLDAQLQRAQRWESLGQLAGGVAHDFNNLVGVILSYGEFVIEQASTGGDPAAIAADAQQVVGAAQRASELTHQLLSFARREAVRAEPLDLPAVIEGLLDLLRRSVGEHIAVRVRRRGTPPPVTADRGQLQQLLVNLAVNARDAMPGGGTLTLSTDTVVAPPGAEPGGPAPGEYVRLRVTDTGSGMPQEIRDRAFEPFFTTKPRGEGTGLGLATVYGIVTQAGGDVRIESAVGAGTTIVVLLPVRPPAAPAVEAAPVAARGETILLVEDEAALRGVAARTLRSAGYEVLLAADGRSALEEARQHPGPIQLLVSDVVMPGMQGRELAARLEVSRPGTRVLYVSGYARPVLASRGTLEGDQVLLAKPFSRDELLRAVRLRLDAPE</sequence>
<dbReference type="Gene3D" id="1.10.287.130">
    <property type="match status" value="1"/>
</dbReference>
<dbReference type="Pfam" id="PF08448">
    <property type="entry name" value="PAS_4"/>
    <property type="match status" value="1"/>
</dbReference>
<keyword evidence="13" id="KW-1185">Reference proteome</keyword>
<dbReference type="AlphaFoldDB" id="A0A8J3BBR4"/>
<evidence type="ECO:0000259" key="11">
    <source>
        <dbReference type="PROSITE" id="PS50113"/>
    </source>
</evidence>
<dbReference type="InterPro" id="IPR003594">
    <property type="entry name" value="HATPase_dom"/>
</dbReference>